<feature type="signal peptide" evidence="1">
    <location>
        <begin position="1"/>
        <end position="22"/>
    </location>
</feature>
<reference evidence="2 3" key="1">
    <citation type="journal article" date="2024" name="J Genomics">
        <title>Draft genome sequencing and assembly of Favolaschia claudopus CIRM-BRFM 2984 isolated from oak limbs.</title>
        <authorList>
            <person name="Navarro D."/>
            <person name="Drula E."/>
            <person name="Chaduli D."/>
            <person name="Cazenave R."/>
            <person name="Ahrendt S."/>
            <person name="Wang J."/>
            <person name="Lipzen A."/>
            <person name="Daum C."/>
            <person name="Barry K."/>
            <person name="Grigoriev I.V."/>
            <person name="Favel A."/>
            <person name="Rosso M.N."/>
            <person name="Martin F."/>
        </authorList>
    </citation>
    <scope>NUCLEOTIDE SEQUENCE [LARGE SCALE GENOMIC DNA]</scope>
    <source>
        <strain evidence="2 3">CIRM-BRFM 2984</strain>
    </source>
</reference>
<evidence type="ECO:0000313" key="2">
    <source>
        <dbReference type="EMBL" id="KAK6978081.1"/>
    </source>
</evidence>
<keyword evidence="1" id="KW-0732">Signal</keyword>
<evidence type="ECO:0000256" key="1">
    <source>
        <dbReference type="SAM" id="SignalP"/>
    </source>
</evidence>
<proteinExistence type="predicted"/>
<dbReference type="AlphaFoldDB" id="A0AAV9ZD56"/>
<accession>A0AAV9ZD56</accession>
<gene>
    <name evidence="2" type="ORF">R3P38DRAFT_3376996</name>
</gene>
<sequence length="116" mass="12867">MQCRFLLAFAVSLFTLTLTVSAAPIPIPIPNNLQTQPKREIVLSEPPPFVGMSDVARAVEPEPEPEPASEPQRETEEARGCRMYACIWSPFVSLSQALVYTIRYLVSGGTYFTSMD</sequence>
<keyword evidence="3" id="KW-1185">Reference proteome</keyword>
<comment type="caution">
    <text evidence="2">The sequence shown here is derived from an EMBL/GenBank/DDBJ whole genome shotgun (WGS) entry which is preliminary data.</text>
</comment>
<protein>
    <submittedName>
        <fullName evidence="2">Uncharacterized protein</fullName>
    </submittedName>
</protein>
<dbReference type="Proteomes" id="UP001362999">
    <property type="component" value="Unassembled WGS sequence"/>
</dbReference>
<evidence type="ECO:0000313" key="3">
    <source>
        <dbReference type="Proteomes" id="UP001362999"/>
    </source>
</evidence>
<feature type="chain" id="PRO_5043687526" evidence="1">
    <location>
        <begin position="23"/>
        <end position="116"/>
    </location>
</feature>
<dbReference type="EMBL" id="JAWWNJ010000162">
    <property type="protein sequence ID" value="KAK6978081.1"/>
    <property type="molecule type" value="Genomic_DNA"/>
</dbReference>
<organism evidence="2 3">
    <name type="scientific">Favolaschia claudopus</name>
    <dbReference type="NCBI Taxonomy" id="2862362"/>
    <lineage>
        <taxon>Eukaryota</taxon>
        <taxon>Fungi</taxon>
        <taxon>Dikarya</taxon>
        <taxon>Basidiomycota</taxon>
        <taxon>Agaricomycotina</taxon>
        <taxon>Agaricomycetes</taxon>
        <taxon>Agaricomycetidae</taxon>
        <taxon>Agaricales</taxon>
        <taxon>Marasmiineae</taxon>
        <taxon>Mycenaceae</taxon>
        <taxon>Favolaschia</taxon>
    </lineage>
</organism>
<name>A0AAV9ZD56_9AGAR</name>